<evidence type="ECO:0000313" key="1">
    <source>
        <dbReference type="EMBL" id="NQE34622.1"/>
    </source>
</evidence>
<name>A0ABX2CXZ2_9CYAN</name>
<comment type="caution">
    <text evidence="1">The sequence shown here is derived from an EMBL/GenBank/DDBJ whole genome shotgun (WGS) entry which is preliminary data.</text>
</comment>
<proteinExistence type="predicted"/>
<organism evidence="1 2">
    <name type="scientific">Microcoleus asticus IPMA8</name>
    <dbReference type="NCBI Taxonomy" id="2563858"/>
    <lineage>
        <taxon>Bacteria</taxon>
        <taxon>Bacillati</taxon>
        <taxon>Cyanobacteriota</taxon>
        <taxon>Cyanophyceae</taxon>
        <taxon>Oscillatoriophycideae</taxon>
        <taxon>Oscillatoriales</taxon>
        <taxon>Microcoleaceae</taxon>
        <taxon>Microcoleus</taxon>
        <taxon>Microcoleus asticus</taxon>
    </lineage>
</organism>
<keyword evidence="2" id="KW-1185">Reference proteome</keyword>
<accession>A0ABX2CXZ2</accession>
<dbReference type="EMBL" id="SRRZ01000035">
    <property type="protein sequence ID" value="NQE34622.1"/>
    <property type="molecule type" value="Genomic_DNA"/>
</dbReference>
<evidence type="ECO:0000313" key="2">
    <source>
        <dbReference type="Proteomes" id="UP000702425"/>
    </source>
</evidence>
<dbReference type="Proteomes" id="UP000702425">
    <property type="component" value="Unassembled WGS sequence"/>
</dbReference>
<gene>
    <name evidence="1" type="ORF">E5S67_02350</name>
</gene>
<protein>
    <submittedName>
        <fullName evidence="1">Uncharacterized protein</fullName>
    </submittedName>
</protein>
<reference evidence="1 2" key="1">
    <citation type="journal article" date="2020" name="Sci. Rep.">
        <title>A novel cyanobacterial geosmin producer, revising GeoA distribution and dispersion patterns in Bacteria.</title>
        <authorList>
            <person name="Churro C."/>
            <person name="Semedo-Aguiar A.P."/>
            <person name="Silva A.D."/>
            <person name="Pereira-Leal J.B."/>
            <person name="Leite R.B."/>
        </authorList>
    </citation>
    <scope>NUCLEOTIDE SEQUENCE [LARGE SCALE GENOMIC DNA]</scope>
    <source>
        <strain evidence="1 2">IPMA8</strain>
    </source>
</reference>
<sequence length="59" mass="6891">MFGLCLNIKAKLAHSQTIFGYSFRELAFIADVEGTRKKQKGFSYLREKEEAIFRKGFRN</sequence>